<dbReference type="PANTHER" id="PTHR10336:SF210">
    <property type="entry name" value="1-PHOSPHATIDYLINOSITOL 4,5-BISPHOSPHATE PHOSPHODIESTERASE DELTA-1"/>
    <property type="match status" value="1"/>
</dbReference>
<dbReference type="SMART" id="SM00233">
    <property type="entry name" value="PH"/>
    <property type="match status" value="1"/>
</dbReference>
<keyword evidence="5" id="KW-0963">Cytoplasm</keyword>
<dbReference type="EC" id="3.1.4.11" evidence="4"/>
<dbReference type="InterPro" id="IPR018247">
    <property type="entry name" value="EF_Hand_1_Ca_BS"/>
</dbReference>
<dbReference type="GO" id="GO:0004435">
    <property type="term" value="F:phosphatidylinositol-4,5-bisphosphate phospholipase C activity"/>
    <property type="evidence" value="ECO:0007669"/>
    <property type="project" value="UniProtKB-EC"/>
</dbReference>
<dbReference type="RefSeq" id="XP_038838867.1">
    <property type="nucleotide sequence ID" value="XM_038982939.1"/>
</dbReference>
<evidence type="ECO:0000256" key="13">
    <source>
        <dbReference type="ARBA" id="ARBA00023224"/>
    </source>
</evidence>
<keyword evidence="13" id="KW-0807">Transducer</keyword>
<evidence type="ECO:0000259" key="15">
    <source>
        <dbReference type="PROSITE" id="PS50003"/>
    </source>
</evidence>
<dbReference type="GO" id="GO:0005509">
    <property type="term" value="F:calcium ion binding"/>
    <property type="evidence" value="ECO:0007669"/>
    <property type="project" value="InterPro"/>
</dbReference>
<dbReference type="GO" id="GO:0035556">
    <property type="term" value="P:intracellular signal transduction"/>
    <property type="evidence" value="ECO:0007669"/>
    <property type="project" value="InterPro"/>
</dbReference>
<dbReference type="GO" id="GO:0005737">
    <property type="term" value="C:cytoplasm"/>
    <property type="evidence" value="ECO:0007669"/>
    <property type="project" value="UniProtKB-SubCell"/>
</dbReference>
<dbReference type="KEGG" id="snh:120036497"/>
<dbReference type="SUPFAM" id="SSF47473">
    <property type="entry name" value="EF-hand"/>
    <property type="match status" value="1"/>
</dbReference>
<evidence type="ECO:0000256" key="12">
    <source>
        <dbReference type="ARBA" id="ARBA00023098"/>
    </source>
</evidence>
<evidence type="ECO:0000256" key="4">
    <source>
        <dbReference type="ARBA" id="ARBA00012368"/>
    </source>
</evidence>
<evidence type="ECO:0000256" key="14">
    <source>
        <dbReference type="ARBA" id="ARBA00023674"/>
    </source>
</evidence>
<dbReference type="Pfam" id="PF09279">
    <property type="entry name" value="EF-hand_like"/>
    <property type="match status" value="1"/>
</dbReference>
<evidence type="ECO:0000259" key="16">
    <source>
        <dbReference type="PROSITE" id="PS50222"/>
    </source>
</evidence>
<dbReference type="InterPro" id="IPR015359">
    <property type="entry name" value="PLC_EF-hand-like"/>
</dbReference>
<feature type="non-terminal residue" evidence="18">
    <location>
        <position position="1"/>
    </location>
</feature>
<dbReference type="InterPro" id="IPR000909">
    <property type="entry name" value="PLipase_C_PInositol-sp_X_dom"/>
</dbReference>
<dbReference type="InterPro" id="IPR011993">
    <property type="entry name" value="PH-like_dom_sf"/>
</dbReference>
<dbReference type="SUPFAM" id="SSF50729">
    <property type="entry name" value="PH domain-like"/>
    <property type="match status" value="1"/>
</dbReference>
<dbReference type="InterPro" id="IPR002048">
    <property type="entry name" value="EF_hand_dom"/>
</dbReference>
<dbReference type="PROSITE" id="PS50007">
    <property type="entry name" value="PIPLC_X_DOMAIN"/>
    <property type="match status" value="1"/>
</dbReference>
<dbReference type="Gene3D" id="3.20.20.190">
    <property type="entry name" value="Phosphatidylinositol (PI) phosphodiesterase"/>
    <property type="match status" value="1"/>
</dbReference>
<dbReference type="SUPFAM" id="SSF51695">
    <property type="entry name" value="PLC-like phosphodiesterases"/>
    <property type="match status" value="1"/>
</dbReference>
<dbReference type="Proteomes" id="UP000808372">
    <property type="component" value="Unplaced"/>
</dbReference>
<sequence length="345" mass="40043">LEGDADLQLLLVGGELLVRGRCGPPVVAGLEGDADLQFLLVGGELMKVKSSSWKKNRFYKLQEDCTTMWHESHRTFKRNQTFSIDEIDSVRKGRQSEGLQKHTEAHVEDLCFSIVFKGRRRNLDLIATSVEEARQWVHGLEKILSNMKKLNRQQTSEHWIFNCMRKADKNKDNKMTLKELKHFLRQINIEVDDMYAEVLFAKCDKSNSGSLEGPEIKHFYDLLIYREEIDVIYGKYATTGEQMSVKDLLNFLLNEQREVATMEDAVRLIQRYELDDSAKQKNHMTKDGFLMYLQQEEGSIFNPAHKEVFQDMSQPINHYFISSSHNTYLMEDQLKGPSSTEAYIK</sequence>
<evidence type="ECO:0000256" key="9">
    <source>
        <dbReference type="ARBA" id="ARBA00022801"/>
    </source>
</evidence>
<dbReference type="CDD" id="cd13363">
    <property type="entry name" value="PH_PLC_delta"/>
    <property type="match status" value="1"/>
</dbReference>
<protein>
    <recommendedName>
        <fullName evidence="4">phosphoinositide phospholipase C</fullName>
        <ecNumber evidence="4">3.1.4.11</ecNumber>
    </recommendedName>
</protein>
<dbReference type="GO" id="GO:0032154">
    <property type="term" value="C:cleavage furrow"/>
    <property type="evidence" value="ECO:0007669"/>
    <property type="project" value="UniProtKB-SubCell"/>
</dbReference>
<reference evidence="18" key="1">
    <citation type="submission" date="2025-08" db="UniProtKB">
        <authorList>
            <consortium name="RefSeq"/>
        </authorList>
    </citation>
    <scope>IDENTIFICATION</scope>
    <source>
        <tissue evidence="18">White muscle</tissue>
    </source>
</reference>
<dbReference type="SMART" id="SM00054">
    <property type="entry name" value="EFh"/>
    <property type="match status" value="2"/>
</dbReference>
<evidence type="ECO:0000256" key="7">
    <source>
        <dbReference type="ARBA" id="ARBA00022723"/>
    </source>
</evidence>
<dbReference type="PANTHER" id="PTHR10336">
    <property type="entry name" value="PHOSPHOINOSITIDE-SPECIFIC PHOSPHOLIPASE C FAMILY PROTEIN"/>
    <property type="match status" value="1"/>
</dbReference>
<dbReference type="PROSITE" id="PS50222">
    <property type="entry name" value="EF_HAND_2"/>
    <property type="match status" value="1"/>
</dbReference>
<dbReference type="InterPro" id="IPR011992">
    <property type="entry name" value="EF-hand-dom_pair"/>
</dbReference>
<evidence type="ECO:0000256" key="5">
    <source>
        <dbReference type="ARBA" id="ARBA00022490"/>
    </source>
</evidence>
<keyword evidence="8" id="KW-0677">Repeat</keyword>
<dbReference type="GeneID" id="120036497"/>
<dbReference type="FunFam" id="2.30.29.30:FF:000088">
    <property type="entry name" value="Phosphoinositide phospholipase C"/>
    <property type="match status" value="1"/>
</dbReference>
<dbReference type="AlphaFoldDB" id="A0A8U0QA64"/>
<evidence type="ECO:0000256" key="8">
    <source>
        <dbReference type="ARBA" id="ARBA00022737"/>
    </source>
</evidence>
<keyword evidence="11" id="KW-0442">Lipid degradation</keyword>
<dbReference type="Pfam" id="PF00388">
    <property type="entry name" value="PI-PLC-X"/>
    <property type="match status" value="1"/>
</dbReference>
<keyword evidence="17" id="KW-1185">Reference proteome</keyword>
<proteinExistence type="predicted"/>
<feature type="domain" description="EF-hand" evidence="16">
    <location>
        <begin position="155"/>
        <end position="190"/>
    </location>
</feature>
<evidence type="ECO:0000256" key="10">
    <source>
        <dbReference type="ARBA" id="ARBA00022837"/>
    </source>
</evidence>
<dbReference type="FunFam" id="3.20.20.190:FF:000084">
    <property type="match status" value="1"/>
</dbReference>
<comment type="subcellular location">
    <subcellularLocation>
        <location evidence="3">Cleavage furrow</location>
    </subcellularLocation>
    <subcellularLocation>
        <location evidence="2">Cytoplasm</location>
    </subcellularLocation>
</comment>
<dbReference type="InterPro" id="IPR001192">
    <property type="entry name" value="PI-PLC_fam"/>
</dbReference>
<dbReference type="GO" id="GO:0016042">
    <property type="term" value="P:lipid catabolic process"/>
    <property type="evidence" value="ECO:0007669"/>
    <property type="project" value="UniProtKB-KW"/>
</dbReference>
<keyword evidence="12" id="KW-0443">Lipid metabolism</keyword>
<gene>
    <name evidence="18" type="primary">LOC120036497</name>
</gene>
<dbReference type="Gene3D" id="2.30.29.30">
    <property type="entry name" value="Pleckstrin-homology domain (PH domain)/Phosphotyrosine-binding domain (PTB)"/>
    <property type="match status" value="1"/>
</dbReference>
<evidence type="ECO:0000256" key="11">
    <source>
        <dbReference type="ARBA" id="ARBA00022963"/>
    </source>
</evidence>
<feature type="domain" description="PH" evidence="15">
    <location>
        <begin position="38"/>
        <end position="145"/>
    </location>
</feature>
<dbReference type="InterPro" id="IPR001849">
    <property type="entry name" value="PH_domain"/>
</dbReference>
<evidence type="ECO:0000256" key="3">
    <source>
        <dbReference type="ARBA" id="ARBA00004626"/>
    </source>
</evidence>
<dbReference type="Gene3D" id="1.10.238.10">
    <property type="entry name" value="EF-hand"/>
    <property type="match status" value="2"/>
</dbReference>
<dbReference type="Pfam" id="PF00169">
    <property type="entry name" value="PH"/>
    <property type="match status" value="1"/>
</dbReference>
<dbReference type="InterPro" id="IPR017946">
    <property type="entry name" value="PLC-like_Pdiesterase_TIM-brl"/>
</dbReference>
<evidence type="ECO:0000256" key="2">
    <source>
        <dbReference type="ARBA" id="ARBA00004496"/>
    </source>
</evidence>
<evidence type="ECO:0000256" key="1">
    <source>
        <dbReference type="ARBA" id="ARBA00001913"/>
    </source>
</evidence>
<evidence type="ECO:0000313" key="17">
    <source>
        <dbReference type="Proteomes" id="UP000808372"/>
    </source>
</evidence>
<keyword evidence="10" id="KW-0106">Calcium</keyword>
<organism evidence="17 18">
    <name type="scientific">Salvelinus namaycush</name>
    <name type="common">Lake trout</name>
    <name type="synonym">Salmo namaycush</name>
    <dbReference type="NCBI Taxonomy" id="8040"/>
    <lineage>
        <taxon>Eukaryota</taxon>
        <taxon>Metazoa</taxon>
        <taxon>Chordata</taxon>
        <taxon>Craniata</taxon>
        <taxon>Vertebrata</taxon>
        <taxon>Euteleostomi</taxon>
        <taxon>Actinopterygii</taxon>
        <taxon>Neopterygii</taxon>
        <taxon>Teleostei</taxon>
        <taxon>Protacanthopterygii</taxon>
        <taxon>Salmoniformes</taxon>
        <taxon>Salmonidae</taxon>
        <taxon>Salmoninae</taxon>
        <taxon>Salvelinus</taxon>
    </lineage>
</organism>
<name>A0A8U0QA64_SALNM</name>
<evidence type="ECO:0000256" key="6">
    <source>
        <dbReference type="ARBA" id="ARBA00022553"/>
    </source>
</evidence>
<keyword evidence="7" id="KW-0479">Metal-binding</keyword>
<accession>A0A8U0QA64</accession>
<comment type="catalytic activity">
    <reaction evidence="14">
        <text>a 1,2-diacyl-sn-glycero-3-phospho-(1D-myo-inositol-4,5-bisphosphate) + H2O = 1D-myo-inositol 1,4,5-trisphosphate + a 1,2-diacyl-sn-glycerol + H(+)</text>
        <dbReference type="Rhea" id="RHEA:33179"/>
        <dbReference type="ChEBI" id="CHEBI:15377"/>
        <dbReference type="ChEBI" id="CHEBI:15378"/>
        <dbReference type="ChEBI" id="CHEBI:17815"/>
        <dbReference type="ChEBI" id="CHEBI:58456"/>
        <dbReference type="ChEBI" id="CHEBI:203600"/>
        <dbReference type="EC" id="3.1.4.11"/>
    </reaction>
    <physiologicalReaction direction="left-to-right" evidence="14">
        <dbReference type="Rhea" id="RHEA:33180"/>
    </physiologicalReaction>
</comment>
<dbReference type="FunFam" id="1.10.238.10:FF:000005">
    <property type="entry name" value="Phosphoinositide phospholipase C"/>
    <property type="match status" value="1"/>
</dbReference>
<dbReference type="PROSITE" id="PS50003">
    <property type="entry name" value="PH_DOMAIN"/>
    <property type="match status" value="1"/>
</dbReference>
<evidence type="ECO:0000313" key="18">
    <source>
        <dbReference type="RefSeq" id="XP_038838867.1"/>
    </source>
</evidence>
<keyword evidence="9" id="KW-0378">Hydrolase</keyword>
<keyword evidence="6" id="KW-0597">Phosphoprotein</keyword>
<comment type="cofactor">
    <cofactor evidence="1">
        <name>Ca(2+)</name>
        <dbReference type="ChEBI" id="CHEBI:29108"/>
    </cofactor>
</comment>
<dbReference type="PROSITE" id="PS00018">
    <property type="entry name" value="EF_HAND_1"/>
    <property type="match status" value="2"/>
</dbReference>
<dbReference type="FunFam" id="1.10.238.10:FF:000071">
    <property type="entry name" value="Phosphoinositide phospholipase C"/>
    <property type="match status" value="1"/>
</dbReference>